<evidence type="ECO:0000313" key="3">
    <source>
        <dbReference type="WBParaSite" id="PgR032X_g062_t02"/>
    </source>
</evidence>
<keyword evidence="2" id="KW-1185">Reference proteome</keyword>
<feature type="transmembrane region" description="Helical" evidence="1">
    <location>
        <begin position="38"/>
        <end position="54"/>
    </location>
</feature>
<dbReference type="WBParaSite" id="PgR032X_g062_t02">
    <property type="protein sequence ID" value="PgR032X_g062_t02"/>
    <property type="gene ID" value="PgR032X_g062"/>
</dbReference>
<name>A0A915BB43_PARUN</name>
<keyword evidence="1" id="KW-0472">Membrane</keyword>
<evidence type="ECO:0000313" key="2">
    <source>
        <dbReference type="Proteomes" id="UP000887569"/>
    </source>
</evidence>
<keyword evidence="1" id="KW-1133">Transmembrane helix</keyword>
<accession>A0A915BB43</accession>
<keyword evidence="1" id="KW-0812">Transmembrane</keyword>
<organism evidence="2 3">
    <name type="scientific">Parascaris univalens</name>
    <name type="common">Nematode worm</name>
    <dbReference type="NCBI Taxonomy" id="6257"/>
    <lineage>
        <taxon>Eukaryota</taxon>
        <taxon>Metazoa</taxon>
        <taxon>Ecdysozoa</taxon>
        <taxon>Nematoda</taxon>
        <taxon>Chromadorea</taxon>
        <taxon>Rhabditida</taxon>
        <taxon>Spirurina</taxon>
        <taxon>Ascaridomorpha</taxon>
        <taxon>Ascaridoidea</taxon>
        <taxon>Ascarididae</taxon>
        <taxon>Parascaris</taxon>
    </lineage>
</organism>
<dbReference type="AlphaFoldDB" id="A0A915BB43"/>
<reference evidence="3" key="1">
    <citation type="submission" date="2022-11" db="UniProtKB">
        <authorList>
            <consortium name="WormBaseParasite"/>
        </authorList>
    </citation>
    <scope>IDENTIFICATION</scope>
</reference>
<proteinExistence type="predicted"/>
<sequence>LSGQFVLMLEKIQILVIYLESLATKLFFASFIDFIYRAILRLLFVCVVLLKGTFKEKRWQVFRNVFPRSKLKGLSFVC</sequence>
<evidence type="ECO:0000256" key="1">
    <source>
        <dbReference type="SAM" id="Phobius"/>
    </source>
</evidence>
<protein>
    <submittedName>
        <fullName evidence="3">Secreted protein</fullName>
    </submittedName>
</protein>
<dbReference type="Proteomes" id="UP000887569">
    <property type="component" value="Unplaced"/>
</dbReference>